<keyword evidence="2" id="KW-1185">Reference proteome</keyword>
<dbReference type="Proteomes" id="UP001179952">
    <property type="component" value="Unassembled WGS sequence"/>
</dbReference>
<protein>
    <submittedName>
        <fullName evidence="1">Uncharacterized protein</fullName>
    </submittedName>
</protein>
<organism evidence="1 2">
    <name type="scientific">Acorus gramineus</name>
    <name type="common">Dwarf sweet flag</name>
    <dbReference type="NCBI Taxonomy" id="55184"/>
    <lineage>
        <taxon>Eukaryota</taxon>
        <taxon>Viridiplantae</taxon>
        <taxon>Streptophyta</taxon>
        <taxon>Embryophyta</taxon>
        <taxon>Tracheophyta</taxon>
        <taxon>Spermatophyta</taxon>
        <taxon>Magnoliopsida</taxon>
        <taxon>Liliopsida</taxon>
        <taxon>Acoraceae</taxon>
        <taxon>Acorus</taxon>
    </lineage>
</organism>
<reference evidence="1" key="1">
    <citation type="journal article" date="2023" name="Nat. Commun.">
        <title>Diploid and tetraploid genomes of Acorus and the evolution of monocots.</title>
        <authorList>
            <person name="Ma L."/>
            <person name="Liu K.W."/>
            <person name="Li Z."/>
            <person name="Hsiao Y.Y."/>
            <person name="Qi Y."/>
            <person name="Fu T."/>
            <person name="Tang G.D."/>
            <person name="Zhang D."/>
            <person name="Sun W.H."/>
            <person name="Liu D.K."/>
            <person name="Li Y."/>
            <person name="Chen G.Z."/>
            <person name="Liu X.D."/>
            <person name="Liao X.Y."/>
            <person name="Jiang Y.T."/>
            <person name="Yu X."/>
            <person name="Hao Y."/>
            <person name="Huang J."/>
            <person name="Zhao X.W."/>
            <person name="Ke S."/>
            <person name="Chen Y.Y."/>
            <person name="Wu W.L."/>
            <person name="Hsu J.L."/>
            <person name="Lin Y.F."/>
            <person name="Huang M.D."/>
            <person name="Li C.Y."/>
            <person name="Huang L."/>
            <person name="Wang Z.W."/>
            <person name="Zhao X."/>
            <person name="Zhong W.Y."/>
            <person name="Peng D.H."/>
            <person name="Ahmad S."/>
            <person name="Lan S."/>
            <person name="Zhang J.S."/>
            <person name="Tsai W.C."/>
            <person name="Van de Peer Y."/>
            <person name="Liu Z.J."/>
        </authorList>
    </citation>
    <scope>NUCLEOTIDE SEQUENCE</scope>
    <source>
        <strain evidence="1">SCP</strain>
    </source>
</reference>
<dbReference type="AlphaFoldDB" id="A0AAV9AQ45"/>
<proteinExistence type="predicted"/>
<evidence type="ECO:0000313" key="2">
    <source>
        <dbReference type="Proteomes" id="UP001179952"/>
    </source>
</evidence>
<sequence length="128" mass="13408">MGPGQGPVTVAVLQWEMDMEAVEEVVVDKVGVVEAEMVPDTVLVAALDTVPAVEMAVVPAEEEAAGLAEEAGLGLATALDPDMDPDMAAEVGREATLEKAFFACDVISTLRPSSPCINKLHVTFVENQ</sequence>
<comment type="caution">
    <text evidence="1">The sequence shown here is derived from an EMBL/GenBank/DDBJ whole genome shotgun (WGS) entry which is preliminary data.</text>
</comment>
<evidence type="ECO:0000313" key="1">
    <source>
        <dbReference type="EMBL" id="KAK1266314.1"/>
    </source>
</evidence>
<accession>A0AAV9AQ45</accession>
<reference evidence="1" key="2">
    <citation type="submission" date="2023-06" db="EMBL/GenBank/DDBJ databases">
        <authorList>
            <person name="Ma L."/>
            <person name="Liu K.-W."/>
            <person name="Li Z."/>
            <person name="Hsiao Y.-Y."/>
            <person name="Qi Y."/>
            <person name="Fu T."/>
            <person name="Tang G."/>
            <person name="Zhang D."/>
            <person name="Sun W.-H."/>
            <person name="Liu D.-K."/>
            <person name="Li Y."/>
            <person name="Chen G.-Z."/>
            <person name="Liu X.-D."/>
            <person name="Liao X.-Y."/>
            <person name="Jiang Y.-T."/>
            <person name="Yu X."/>
            <person name="Hao Y."/>
            <person name="Huang J."/>
            <person name="Zhao X.-W."/>
            <person name="Ke S."/>
            <person name="Chen Y.-Y."/>
            <person name="Wu W.-L."/>
            <person name="Hsu J.-L."/>
            <person name="Lin Y.-F."/>
            <person name="Huang M.-D."/>
            <person name="Li C.-Y."/>
            <person name="Huang L."/>
            <person name="Wang Z.-W."/>
            <person name="Zhao X."/>
            <person name="Zhong W.-Y."/>
            <person name="Peng D.-H."/>
            <person name="Ahmad S."/>
            <person name="Lan S."/>
            <person name="Zhang J.-S."/>
            <person name="Tsai W.-C."/>
            <person name="Van De Peer Y."/>
            <person name="Liu Z.-J."/>
        </authorList>
    </citation>
    <scope>NUCLEOTIDE SEQUENCE</scope>
    <source>
        <strain evidence="1">SCP</strain>
        <tissue evidence="1">Leaves</tissue>
    </source>
</reference>
<dbReference type="EMBL" id="JAUJYN010000007">
    <property type="protein sequence ID" value="KAK1266314.1"/>
    <property type="molecule type" value="Genomic_DNA"/>
</dbReference>
<name>A0AAV9AQ45_ACOGR</name>
<gene>
    <name evidence="1" type="ORF">QJS04_geneDACA000283</name>
</gene>